<sequence length="41" mass="4614">MVAMNTLLSDIDKIMTIENSFSSVFEHICNLCSKTRHASLI</sequence>
<dbReference type="KEGG" id="ecos:EC958_4353"/>
<proteinExistence type="predicted"/>
<gene>
    <name evidence="1" type="ORF">EC958_4353</name>
</gene>
<name>A0AA36L2Y4_ECOLX</name>
<evidence type="ECO:0000313" key="1">
    <source>
        <dbReference type="EMBL" id="CDN84712.1"/>
    </source>
</evidence>
<organism evidence="1 2">
    <name type="scientific">Escherichia coli O25b:H4-ST131</name>
    <dbReference type="NCBI Taxonomy" id="941322"/>
    <lineage>
        <taxon>Bacteria</taxon>
        <taxon>Pseudomonadati</taxon>
        <taxon>Pseudomonadota</taxon>
        <taxon>Gammaproteobacteria</taxon>
        <taxon>Enterobacterales</taxon>
        <taxon>Enterobacteriaceae</taxon>
        <taxon>Escherichia</taxon>
    </lineage>
</organism>
<dbReference type="EMBL" id="HG941718">
    <property type="protein sequence ID" value="CDN84712.1"/>
    <property type="molecule type" value="Genomic_DNA"/>
</dbReference>
<evidence type="ECO:0000313" key="2">
    <source>
        <dbReference type="Proteomes" id="UP000032727"/>
    </source>
</evidence>
<dbReference type="Proteomes" id="UP000032727">
    <property type="component" value="Chromosome I"/>
</dbReference>
<protein>
    <submittedName>
        <fullName evidence="1">Uncharacterized protein</fullName>
    </submittedName>
</protein>
<reference evidence="1 2" key="1">
    <citation type="journal article" date="2014" name="PLoS ONE">
        <title>The complete genome sequence of Escherichia coli EC958: a high quality reference sequence for the globally disseminated multidrug resistant E. coli O25b:H4-ST131 clone.</title>
        <authorList>
            <person name="Forde B.M."/>
            <person name="Ben Zakour N.L."/>
            <person name="Stanton-Cook M."/>
            <person name="Phan M.D."/>
            <person name="Totsika M."/>
            <person name="Peters K.M."/>
            <person name="Chan K.G."/>
            <person name="Schembri M.A."/>
            <person name="Upton M."/>
            <person name="Beatson S.A."/>
        </authorList>
    </citation>
    <scope>NUCLEOTIDE SEQUENCE [LARGE SCALE GENOMIC DNA]</scope>
    <source>
        <strain evidence="1 2">EC958</strain>
    </source>
</reference>
<dbReference type="AlphaFoldDB" id="A0AA36L2Y4"/>
<accession>A0AA36L2Y4</accession>